<protein>
    <submittedName>
        <fullName evidence="1">Uncharacterized protein</fullName>
    </submittedName>
</protein>
<keyword evidence="2" id="KW-1185">Reference proteome</keyword>
<reference evidence="1 2" key="1">
    <citation type="journal article" date="2018" name="ACS Chem. Biol.">
        <title>Ketoreductase domain dysfunction expands chemodiversity: malyngamide biosynthesis in the cyanobacterium Okeania hirsuta.</title>
        <authorList>
            <person name="Moss N.A."/>
            <person name="Leao T."/>
            <person name="Rankin M."/>
            <person name="McCullough T.M."/>
            <person name="Qu P."/>
            <person name="Korobeynikov A."/>
            <person name="Smith J.L."/>
            <person name="Gerwick L."/>
            <person name="Gerwick W.H."/>
        </authorList>
    </citation>
    <scope>NUCLEOTIDE SEQUENCE [LARGE SCALE GENOMIC DNA]</scope>
    <source>
        <strain evidence="1 2">PAB10Feb10-1</strain>
    </source>
</reference>
<dbReference type="Proteomes" id="UP000269154">
    <property type="component" value="Unassembled WGS sequence"/>
</dbReference>
<dbReference type="AlphaFoldDB" id="A0A3N6P9V6"/>
<gene>
    <name evidence="1" type="ORF">D5R40_27680</name>
</gene>
<evidence type="ECO:0000313" key="2">
    <source>
        <dbReference type="Proteomes" id="UP000269154"/>
    </source>
</evidence>
<accession>A0A3N6P9V6</accession>
<name>A0A3N6P9V6_9CYAN</name>
<evidence type="ECO:0000313" key="1">
    <source>
        <dbReference type="EMBL" id="RQH27442.1"/>
    </source>
</evidence>
<dbReference type="EMBL" id="RCBY01000256">
    <property type="protein sequence ID" value="RQH27442.1"/>
    <property type="molecule type" value="Genomic_DNA"/>
</dbReference>
<sequence>MFASFIKKLFAQHSAGNAYIELILKIKFSSKKIYKYYLKFTIYHVIKVNLITDIQIFIYRYAGKF</sequence>
<organism evidence="1 2">
    <name type="scientific">Okeania hirsuta</name>
    <dbReference type="NCBI Taxonomy" id="1458930"/>
    <lineage>
        <taxon>Bacteria</taxon>
        <taxon>Bacillati</taxon>
        <taxon>Cyanobacteriota</taxon>
        <taxon>Cyanophyceae</taxon>
        <taxon>Oscillatoriophycideae</taxon>
        <taxon>Oscillatoriales</taxon>
        <taxon>Microcoleaceae</taxon>
        <taxon>Okeania</taxon>
    </lineage>
</organism>
<proteinExistence type="predicted"/>
<comment type="caution">
    <text evidence="1">The sequence shown here is derived from an EMBL/GenBank/DDBJ whole genome shotgun (WGS) entry which is preliminary data.</text>
</comment>